<comment type="subcellular location">
    <subcellularLocation>
        <location evidence="1">Cell membrane</location>
        <topology evidence="1">Multi-pass membrane protein</topology>
    </subcellularLocation>
</comment>
<keyword evidence="5 8" id="KW-1133">Transmembrane helix</keyword>
<evidence type="ECO:0000256" key="3">
    <source>
        <dbReference type="ARBA" id="ARBA00022475"/>
    </source>
</evidence>
<reference evidence="11" key="1">
    <citation type="journal article" date="2019" name="Int. J. Syst. Evol. Microbiol.">
        <title>The Global Catalogue of Microorganisms (GCM) 10K type strain sequencing project: providing services to taxonomists for standard genome sequencing and annotation.</title>
        <authorList>
            <consortium name="The Broad Institute Genomics Platform"/>
            <consortium name="The Broad Institute Genome Sequencing Center for Infectious Disease"/>
            <person name="Wu L."/>
            <person name="Ma J."/>
        </authorList>
    </citation>
    <scope>NUCLEOTIDE SEQUENCE [LARGE SCALE GENOMIC DNA]</scope>
    <source>
        <strain evidence="11">JCM 17808</strain>
    </source>
</reference>
<keyword evidence="3" id="KW-1003">Cell membrane</keyword>
<keyword evidence="4 8" id="KW-0812">Transmembrane</keyword>
<feature type="transmembrane region" description="Helical" evidence="8">
    <location>
        <begin position="46"/>
        <end position="70"/>
    </location>
</feature>
<evidence type="ECO:0000313" key="11">
    <source>
        <dbReference type="Proteomes" id="UP001500642"/>
    </source>
</evidence>
<dbReference type="PANTHER" id="PTHR34582:SF6">
    <property type="entry name" value="UPF0702 TRANSMEMBRANE PROTEIN YCAP"/>
    <property type="match status" value="1"/>
</dbReference>
<dbReference type="EMBL" id="BAABGL010000002">
    <property type="protein sequence ID" value="GAA4382849.1"/>
    <property type="molecule type" value="Genomic_DNA"/>
</dbReference>
<evidence type="ECO:0000313" key="10">
    <source>
        <dbReference type="EMBL" id="GAA4382849.1"/>
    </source>
</evidence>
<comment type="caution">
    <text evidence="10">The sequence shown here is derived from an EMBL/GenBank/DDBJ whole genome shotgun (WGS) entry which is preliminary data.</text>
</comment>
<evidence type="ECO:0000256" key="7">
    <source>
        <dbReference type="SAM" id="MobiDB-lite"/>
    </source>
</evidence>
<feature type="transmembrane region" description="Helical" evidence="8">
    <location>
        <begin position="76"/>
        <end position="96"/>
    </location>
</feature>
<comment type="similarity">
    <text evidence="2">Belongs to the UPF0702 family.</text>
</comment>
<dbReference type="RefSeq" id="WP_345029129.1">
    <property type="nucleotide sequence ID" value="NZ_BAABGL010000002.1"/>
</dbReference>
<evidence type="ECO:0000256" key="5">
    <source>
        <dbReference type="ARBA" id="ARBA00022989"/>
    </source>
</evidence>
<evidence type="ECO:0000259" key="9">
    <source>
        <dbReference type="Pfam" id="PF04239"/>
    </source>
</evidence>
<dbReference type="Pfam" id="PF04239">
    <property type="entry name" value="DUF421"/>
    <property type="match status" value="1"/>
</dbReference>
<organism evidence="10 11">
    <name type="scientific">Brevibacterium pityocampae</name>
    <dbReference type="NCBI Taxonomy" id="506594"/>
    <lineage>
        <taxon>Bacteria</taxon>
        <taxon>Bacillati</taxon>
        <taxon>Actinomycetota</taxon>
        <taxon>Actinomycetes</taxon>
        <taxon>Micrococcales</taxon>
        <taxon>Brevibacteriaceae</taxon>
        <taxon>Brevibacterium</taxon>
    </lineage>
</organism>
<feature type="compositionally biased region" description="Low complexity" evidence="7">
    <location>
        <begin position="194"/>
        <end position="205"/>
    </location>
</feature>
<feature type="region of interest" description="Disordered" evidence="7">
    <location>
        <begin position="189"/>
        <end position="243"/>
    </location>
</feature>
<name>A0ABP8J0U1_9MICO</name>
<gene>
    <name evidence="10" type="ORF">GCM10023167_01820</name>
</gene>
<sequence>MSIMPDTETLIDALGIELWRIPLVVLSAIAIYLTFLVFVRVFGARVLAVTSSFDVVVTIMFGAVAGRVILGHPPTLAAGVIGLFTLMAAEAVFGAVRNWRGMRRVLESTGVVVMAHGRVVDEHLRRSHVTYSDIMAALRARGVPNPDLVQCVILESTGGLSVFDSGEPVDPRILDGVVGAELVTAGAPTDAEVRAAGSRSARASSPEGTGGRSPGVPESGDGAGQSAGEAHRPGHGPADGPRR</sequence>
<evidence type="ECO:0000256" key="1">
    <source>
        <dbReference type="ARBA" id="ARBA00004651"/>
    </source>
</evidence>
<accession>A0ABP8J0U1</accession>
<keyword evidence="6 8" id="KW-0472">Membrane</keyword>
<dbReference type="PANTHER" id="PTHR34582">
    <property type="entry name" value="UPF0702 TRANSMEMBRANE PROTEIN YCAP"/>
    <property type="match status" value="1"/>
</dbReference>
<dbReference type="Proteomes" id="UP001500642">
    <property type="component" value="Unassembled WGS sequence"/>
</dbReference>
<feature type="transmembrane region" description="Helical" evidence="8">
    <location>
        <begin position="20"/>
        <end position="39"/>
    </location>
</feature>
<dbReference type="InterPro" id="IPR007353">
    <property type="entry name" value="DUF421"/>
</dbReference>
<evidence type="ECO:0000256" key="2">
    <source>
        <dbReference type="ARBA" id="ARBA00006448"/>
    </source>
</evidence>
<feature type="domain" description="YetF C-terminal" evidence="9">
    <location>
        <begin position="98"/>
        <end position="177"/>
    </location>
</feature>
<proteinExistence type="inferred from homology"/>
<keyword evidence="11" id="KW-1185">Reference proteome</keyword>
<evidence type="ECO:0000256" key="4">
    <source>
        <dbReference type="ARBA" id="ARBA00022692"/>
    </source>
</evidence>
<evidence type="ECO:0000256" key="8">
    <source>
        <dbReference type="SAM" id="Phobius"/>
    </source>
</evidence>
<dbReference type="Gene3D" id="3.30.240.20">
    <property type="entry name" value="bsu07140 like domains"/>
    <property type="match status" value="1"/>
</dbReference>
<protein>
    <recommendedName>
        <fullName evidence="9">YetF C-terminal domain-containing protein</fullName>
    </recommendedName>
</protein>
<evidence type="ECO:0000256" key="6">
    <source>
        <dbReference type="ARBA" id="ARBA00023136"/>
    </source>
</evidence>
<dbReference type="InterPro" id="IPR023090">
    <property type="entry name" value="UPF0702_alpha/beta_dom_sf"/>
</dbReference>